<evidence type="ECO:0000313" key="8">
    <source>
        <dbReference type="EMBL" id="MDR6531725.1"/>
    </source>
</evidence>
<keyword evidence="7" id="KW-0813">Transport</keyword>
<dbReference type="PANTHER" id="PTHR30558">
    <property type="entry name" value="EXBD MEMBRANE COMPONENT OF PMF-DRIVEN MACROMOLECULE IMPORT SYSTEM"/>
    <property type="match status" value="1"/>
</dbReference>
<comment type="similarity">
    <text evidence="2 7">Belongs to the ExbD/TolR family.</text>
</comment>
<dbReference type="PANTHER" id="PTHR30558:SF7">
    <property type="entry name" value="TOL-PAL SYSTEM PROTEIN TOLR"/>
    <property type="match status" value="1"/>
</dbReference>
<keyword evidence="3" id="KW-1003">Cell membrane</keyword>
<comment type="subcellular location">
    <subcellularLocation>
        <location evidence="1">Cell membrane</location>
        <topology evidence="1">Single-pass membrane protein</topology>
    </subcellularLocation>
    <subcellularLocation>
        <location evidence="7">Cell membrane</location>
        <topology evidence="7">Single-pass type II membrane protein</topology>
    </subcellularLocation>
</comment>
<reference evidence="8 9" key="1">
    <citation type="submission" date="2023-07" db="EMBL/GenBank/DDBJ databases">
        <title>Sorghum-associated microbial communities from plants grown in Nebraska, USA.</title>
        <authorList>
            <person name="Schachtman D."/>
        </authorList>
    </citation>
    <scope>NUCLEOTIDE SEQUENCE [LARGE SCALE GENOMIC DNA]</scope>
    <source>
        <strain evidence="8 9">DS2154</strain>
    </source>
</reference>
<sequence length="127" mass="13546">MGWKRILGLVLASIVLALVVWGLFLPLTTVSIKVDLPPARPSKPAASKPVEISIDANGAIQVNGRPSSLDTLASDVGAVSTTRDKNQQQVMIRASETVTYGTYMAVLERLRGAGWHKVGVIKDAIPN</sequence>
<evidence type="ECO:0000256" key="6">
    <source>
        <dbReference type="ARBA" id="ARBA00023136"/>
    </source>
</evidence>
<accession>A0ABU1MZY3</accession>
<name>A0ABU1MZY3_9CAUL</name>
<dbReference type="EMBL" id="JAVDRL010000006">
    <property type="protein sequence ID" value="MDR6531725.1"/>
    <property type="molecule type" value="Genomic_DNA"/>
</dbReference>
<dbReference type="RefSeq" id="WP_056757160.1">
    <property type="nucleotide sequence ID" value="NZ_JAVDRL010000006.1"/>
</dbReference>
<keyword evidence="4 7" id="KW-0812">Transmembrane</keyword>
<keyword evidence="7" id="KW-0653">Protein transport</keyword>
<dbReference type="InterPro" id="IPR003400">
    <property type="entry name" value="ExbD"/>
</dbReference>
<evidence type="ECO:0000256" key="3">
    <source>
        <dbReference type="ARBA" id="ARBA00022475"/>
    </source>
</evidence>
<dbReference type="Gene3D" id="3.30.420.270">
    <property type="match status" value="1"/>
</dbReference>
<dbReference type="Pfam" id="PF02472">
    <property type="entry name" value="ExbD"/>
    <property type="match status" value="1"/>
</dbReference>
<evidence type="ECO:0000256" key="2">
    <source>
        <dbReference type="ARBA" id="ARBA00005811"/>
    </source>
</evidence>
<evidence type="ECO:0000256" key="5">
    <source>
        <dbReference type="ARBA" id="ARBA00022989"/>
    </source>
</evidence>
<dbReference type="Proteomes" id="UP001262754">
    <property type="component" value="Unassembled WGS sequence"/>
</dbReference>
<comment type="caution">
    <text evidence="8">The sequence shown here is derived from an EMBL/GenBank/DDBJ whole genome shotgun (WGS) entry which is preliminary data.</text>
</comment>
<keyword evidence="9" id="KW-1185">Reference proteome</keyword>
<proteinExistence type="inferred from homology"/>
<evidence type="ECO:0000256" key="1">
    <source>
        <dbReference type="ARBA" id="ARBA00004162"/>
    </source>
</evidence>
<gene>
    <name evidence="8" type="ORF">J2800_002472</name>
</gene>
<evidence type="ECO:0000313" key="9">
    <source>
        <dbReference type="Proteomes" id="UP001262754"/>
    </source>
</evidence>
<evidence type="ECO:0000256" key="7">
    <source>
        <dbReference type="RuleBase" id="RU003879"/>
    </source>
</evidence>
<keyword evidence="5" id="KW-1133">Transmembrane helix</keyword>
<organism evidence="8 9">
    <name type="scientific">Caulobacter rhizosphaerae</name>
    <dbReference type="NCBI Taxonomy" id="2010972"/>
    <lineage>
        <taxon>Bacteria</taxon>
        <taxon>Pseudomonadati</taxon>
        <taxon>Pseudomonadota</taxon>
        <taxon>Alphaproteobacteria</taxon>
        <taxon>Caulobacterales</taxon>
        <taxon>Caulobacteraceae</taxon>
        <taxon>Caulobacter</taxon>
    </lineage>
</organism>
<evidence type="ECO:0000256" key="4">
    <source>
        <dbReference type="ARBA" id="ARBA00022692"/>
    </source>
</evidence>
<protein>
    <submittedName>
        <fullName evidence="8">Biopolymer transport protein ExbD</fullName>
    </submittedName>
</protein>
<keyword evidence="6" id="KW-0472">Membrane</keyword>